<organism evidence="16 17">
    <name type="scientific">Apolygus lucorum</name>
    <name type="common">Small green plant bug</name>
    <name type="synonym">Lygocoris lucorum</name>
    <dbReference type="NCBI Taxonomy" id="248454"/>
    <lineage>
        <taxon>Eukaryota</taxon>
        <taxon>Metazoa</taxon>
        <taxon>Ecdysozoa</taxon>
        <taxon>Arthropoda</taxon>
        <taxon>Hexapoda</taxon>
        <taxon>Insecta</taxon>
        <taxon>Pterygota</taxon>
        <taxon>Neoptera</taxon>
        <taxon>Paraneoptera</taxon>
        <taxon>Hemiptera</taxon>
        <taxon>Heteroptera</taxon>
        <taxon>Panheteroptera</taxon>
        <taxon>Cimicomorpha</taxon>
        <taxon>Miridae</taxon>
        <taxon>Mirini</taxon>
        <taxon>Apolygus</taxon>
    </lineage>
</organism>
<feature type="domain" description="KANL2-like probable zinc-finger" evidence="15">
    <location>
        <begin position="325"/>
        <end position="380"/>
    </location>
</feature>
<evidence type="ECO:0000256" key="3">
    <source>
        <dbReference type="ARBA" id="ARBA00015508"/>
    </source>
</evidence>
<dbReference type="PANTHER" id="PTHR13453:SF1">
    <property type="entry name" value="KAT8 REGULATORY NSL COMPLEX SUBUNIT 2"/>
    <property type="match status" value="1"/>
</dbReference>
<evidence type="ECO:0000256" key="11">
    <source>
        <dbReference type="ARBA" id="ARBA00033378"/>
    </source>
</evidence>
<feature type="compositionally biased region" description="Basic and acidic residues" evidence="14">
    <location>
        <begin position="428"/>
        <end position="437"/>
    </location>
</feature>
<evidence type="ECO:0000256" key="12">
    <source>
        <dbReference type="ARBA" id="ARBA00093359"/>
    </source>
</evidence>
<dbReference type="GO" id="GO:0005739">
    <property type="term" value="C:mitochondrion"/>
    <property type="evidence" value="ECO:0007669"/>
    <property type="project" value="UniProtKB-SubCell"/>
</dbReference>
<evidence type="ECO:0000313" key="17">
    <source>
        <dbReference type="Proteomes" id="UP000466442"/>
    </source>
</evidence>
<evidence type="ECO:0000256" key="13">
    <source>
        <dbReference type="ARBA" id="ARBA00093543"/>
    </source>
</evidence>
<comment type="subunit">
    <text evidence="13">Component of the NSL complex at least composed of KAT8/MOF, KANSL1, KANSL2, KANSL3, MCRS1, PHF20, OGT1/OGT, WDR5 and HCFC1.</text>
</comment>
<dbReference type="PANTHER" id="PTHR13453">
    <property type="entry name" value="KAT8 REGULATORY NSL COMPLEX SUBUNIT 2"/>
    <property type="match status" value="1"/>
</dbReference>
<feature type="compositionally biased region" description="Basic and acidic residues" evidence="14">
    <location>
        <begin position="402"/>
        <end position="413"/>
    </location>
</feature>
<dbReference type="EMBL" id="WIXP02000002">
    <property type="protein sequence ID" value="KAF6215023.1"/>
    <property type="molecule type" value="Genomic_DNA"/>
</dbReference>
<keyword evidence="9" id="KW-0539">Nucleus</keyword>
<evidence type="ECO:0000313" key="16">
    <source>
        <dbReference type="EMBL" id="KAF6215023.1"/>
    </source>
</evidence>
<feature type="compositionally biased region" description="Polar residues" evidence="14">
    <location>
        <begin position="392"/>
        <end position="401"/>
    </location>
</feature>
<evidence type="ECO:0000256" key="14">
    <source>
        <dbReference type="SAM" id="MobiDB-lite"/>
    </source>
</evidence>
<dbReference type="OrthoDB" id="677315at2759"/>
<evidence type="ECO:0000256" key="1">
    <source>
        <dbReference type="ARBA" id="ARBA00004123"/>
    </source>
</evidence>
<reference evidence="16" key="1">
    <citation type="journal article" date="2021" name="Mol. Ecol. Resour.">
        <title>Apolygus lucorum genome provides insights into omnivorousness and mesophyll feeding.</title>
        <authorList>
            <person name="Liu Y."/>
            <person name="Liu H."/>
            <person name="Wang H."/>
            <person name="Huang T."/>
            <person name="Liu B."/>
            <person name="Yang B."/>
            <person name="Yin L."/>
            <person name="Li B."/>
            <person name="Zhang Y."/>
            <person name="Zhang S."/>
            <person name="Jiang F."/>
            <person name="Zhang X."/>
            <person name="Ren Y."/>
            <person name="Wang B."/>
            <person name="Wang S."/>
            <person name="Lu Y."/>
            <person name="Wu K."/>
            <person name="Fan W."/>
            <person name="Wang G."/>
        </authorList>
    </citation>
    <scope>NUCLEOTIDE SEQUENCE</scope>
    <source>
        <strain evidence="16">12Hb</strain>
    </source>
</reference>
<dbReference type="InterPro" id="IPR025927">
    <property type="entry name" value="Znf_KANL2-like"/>
</dbReference>
<dbReference type="Pfam" id="PF13891">
    <property type="entry name" value="zf-C3HC3H_KANSL2"/>
    <property type="match status" value="2"/>
</dbReference>
<feature type="region of interest" description="Disordered" evidence="14">
    <location>
        <begin position="392"/>
        <end position="479"/>
    </location>
</feature>
<keyword evidence="5" id="KW-0597">Phosphoprotein</keyword>
<feature type="domain" description="KANL2-like probable zinc-finger" evidence="15">
    <location>
        <begin position="32"/>
        <end position="94"/>
    </location>
</feature>
<evidence type="ECO:0000256" key="7">
    <source>
        <dbReference type="ARBA" id="ARBA00022853"/>
    </source>
</evidence>
<keyword evidence="8" id="KW-0496">Mitochondrion</keyword>
<dbReference type="AlphaFoldDB" id="A0A6A4KEV5"/>
<name>A0A6A4KEV5_APOLU</name>
<dbReference type="GO" id="GO:0006325">
    <property type="term" value="P:chromatin organization"/>
    <property type="evidence" value="ECO:0007669"/>
    <property type="project" value="UniProtKB-KW"/>
</dbReference>
<keyword evidence="4" id="KW-1017">Isopeptide bond</keyword>
<gene>
    <name evidence="16" type="ORF">GE061_009772</name>
</gene>
<keyword evidence="7" id="KW-0156">Chromatin regulator</keyword>
<evidence type="ECO:0000256" key="10">
    <source>
        <dbReference type="ARBA" id="ARBA00032947"/>
    </source>
</evidence>
<comment type="subcellular location">
    <subcellularLocation>
        <location evidence="2">Mitochondrion</location>
    </subcellularLocation>
    <subcellularLocation>
        <location evidence="1">Nucleus</location>
    </subcellularLocation>
</comment>
<evidence type="ECO:0000256" key="4">
    <source>
        <dbReference type="ARBA" id="ARBA00022499"/>
    </source>
</evidence>
<protein>
    <recommendedName>
        <fullName evidence="3">KAT8 regulatory NSL complex subunit 2</fullName>
    </recommendedName>
    <alternativeName>
        <fullName evidence="11">NSL complex protein NSL2</fullName>
    </alternativeName>
    <alternativeName>
        <fullName evidence="10">Non-specific lethal 2 homolog</fullName>
    </alternativeName>
</protein>
<feature type="region of interest" description="Disordered" evidence="14">
    <location>
        <begin position="1"/>
        <end position="22"/>
    </location>
</feature>
<comment type="function">
    <text evidence="12">Non-catalytic component of the NSL histone acetyltransferase complex, a multiprotein complex that mediates histone H4 acetylation at 'Lys-5'- and 'Lys-8' (H4K5ac and H4K8ac) at transcription start sites and promotes transcription initiation. Required for NSL complex stability and for transcription of intraciliary transport genes in both ciliated and non-ciliated cells by regulating histone H4 acetylation at 'Lys-5'- and 'Lys-12' (H4K5ac and H4K12ac). This is necessary for cilium assembly in ciliated cells and for organization of the microtubule cytoskeleton in non-ciliated cells. Required within the NSL complex to maintain nuclear architecture stability by promoting KAT8-mediated acetylation of lamin LMNA.</text>
</comment>
<keyword evidence="17" id="KW-1185">Reference proteome</keyword>
<dbReference type="GO" id="GO:0005634">
    <property type="term" value="C:nucleus"/>
    <property type="evidence" value="ECO:0007669"/>
    <property type="project" value="UniProtKB-SubCell"/>
</dbReference>
<sequence>MLRQIKPTASRPSGSHKKASKPRAQSPVVKLCSYAARACTQPVLEKYDYCARHILEDKNAPFKPCGYNYPSNNKRCLLPAPRDKRDTGYCAVHTWKSQMKRQGTTAKHVPPVTPESLLAGLAHYVRPIRSVSKAEGEDNHSSSRTKPINPFVEADLAKAALGRSQVLECASDSDSDVEMATMENVWDGKNEDSSDAESVESQMDDSLKHAGAFSLDEVATIHHKKLSRLQLLYQRQYERLAYIMKEKRRKYLIALKKEKETLSSISDQARTSAKDQKLFDKLKALNRYHKRSAAESVAYLSQIEKRQKDLAKPPSYTKCFYSEGGVRCSKSTIPLTRYCFKHILEDPNQFLFRACGCEKADTICRDTVTGLCAGETCILHVKLPPLPHVNVSADNSGSINRLESDADRTKMEESELDASATESALSTDNRDSPDDSGTRLIYHSRSQRWRPPTPMISIKSDFPEDVEEEDGRPGPETSL</sequence>
<evidence type="ECO:0000256" key="9">
    <source>
        <dbReference type="ARBA" id="ARBA00023242"/>
    </source>
</evidence>
<dbReference type="Proteomes" id="UP000466442">
    <property type="component" value="Unassembled WGS sequence"/>
</dbReference>
<dbReference type="GO" id="GO:0044545">
    <property type="term" value="C:NSL complex"/>
    <property type="evidence" value="ECO:0007669"/>
    <property type="project" value="TreeGrafter"/>
</dbReference>
<evidence type="ECO:0000256" key="8">
    <source>
        <dbReference type="ARBA" id="ARBA00023128"/>
    </source>
</evidence>
<proteinExistence type="predicted"/>
<evidence type="ECO:0000256" key="6">
    <source>
        <dbReference type="ARBA" id="ARBA00022843"/>
    </source>
</evidence>
<accession>A0A6A4KEV5</accession>
<evidence type="ECO:0000259" key="15">
    <source>
        <dbReference type="Pfam" id="PF13891"/>
    </source>
</evidence>
<keyword evidence="6" id="KW-0832">Ubl conjugation</keyword>
<dbReference type="InterPro" id="IPR026316">
    <property type="entry name" value="NSL2"/>
</dbReference>
<evidence type="ECO:0000256" key="5">
    <source>
        <dbReference type="ARBA" id="ARBA00022553"/>
    </source>
</evidence>
<evidence type="ECO:0000256" key="2">
    <source>
        <dbReference type="ARBA" id="ARBA00004173"/>
    </source>
</evidence>
<comment type="caution">
    <text evidence="16">The sequence shown here is derived from an EMBL/GenBank/DDBJ whole genome shotgun (WGS) entry which is preliminary data.</text>
</comment>